<evidence type="ECO:0000313" key="2">
    <source>
        <dbReference type="Proteomes" id="UP000597886"/>
    </source>
</evidence>
<dbReference type="EMBL" id="WVRA01000003">
    <property type="protein sequence ID" value="NOE18439.1"/>
    <property type="molecule type" value="Genomic_DNA"/>
</dbReference>
<reference evidence="1" key="1">
    <citation type="submission" date="2019-12" db="EMBL/GenBank/DDBJ databases">
        <title>Ruegeria JWLKs population differentiation of coral mucus and skeleton niches.</title>
        <authorList>
            <person name="Luo D."/>
        </authorList>
    </citation>
    <scope>NUCLEOTIDE SEQUENCE</scope>
    <source>
        <strain evidence="1">HKCCD6181</strain>
    </source>
</reference>
<gene>
    <name evidence="1" type="ORF">GS634_09960</name>
</gene>
<evidence type="ECO:0008006" key="3">
    <source>
        <dbReference type="Google" id="ProtNLM"/>
    </source>
</evidence>
<dbReference type="Gene3D" id="3.40.50.720">
    <property type="entry name" value="NAD(P)-binding Rossmann-like Domain"/>
    <property type="match status" value="1"/>
</dbReference>
<evidence type="ECO:0000313" key="1">
    <source>
        <dbReference type="EMBL" id="NOE18439.1"/>
    </source>
</evidence>
<dbReference type="RefSeq" id="WP_171329863.1">
    <property type="nucleotide sequence ID" value="NZ_WVRA01000003.1"/>
</dbReference>
<comment type="caution">
    <text evidence="1">The sequence shown here is derived from an EMBL/GenBank/DDBJ whole genome shotgun (WGS) entry which is preliminary data.</text>
</comment>
<dbReference type="InterPro" id="IPR036291">
    <property type="entry name" value="NAD(P)-bd_dom_sf"/>
</dbReference>
<dbReference type="AlphaFoldDB" id="A0AA90Z0J5"/>
<organism evidence="1 2">
    <name type="scientific">Ruegeria atlantica</name>
    <dbReference type="NCBI Taxonomy" id="81569"/>
    <lineage>
        <taxon>Bacteria</taxon>
        <taxon>Pseudomonadati</taxon>
        <taxon>Pseudomonadota</taxon>
        <taxon>Alphaproteobacteria</taxon>
        <taxon>Rhodobacterales</taxon>
        <taxon>Roseobacteraceae</taxon>
        <taxon>Ruegeria</taxon>
    </lineage>
</organism>
<dbReference type="Proteomes" id="UP000597886">
    <property type="component" value="Unassembled WGS sequence"/>
</dbReference>
<proteinExistence type="predicted"/>
<dbReference type="SUPFAM" id="SSF51735">
    <property type="entry name" value="NAD(P)-binding Rossmann-fold domains"/>
    <property type="match status" value="1"/>
</dbReference>
<protein>
    <recommendedName>
        <fullName evidence="3">Short chain dehydrogenase</fullName>
    </recommendedName>
</protein>
<accession>A0AA90Z0J5</accession>
<name>A0AA90Z0J5_9RHOB</name>
<sequence>MNDKVCLITDVGYGAGASVARRFARGGYRIALLAQNAVKSMSSALNARASIT</sequence>